<proteinExistence type="predicted"/>
<sequence length="49" mass="5456">MVLCSQNLIAPQKVSLRVKFSGAAKGARLIKRCRIKFSRTAKATPLRKI</sequence>
<dbReference type="EMBL" id="ACYG01000022">
    <property type="protein sequence ID" value="EEV17840.1"/>
    <property type="molecule type" value="Genomic_DNA"/>
</dbReference>
<evidence type="ECO:0000313" key="1">
    <source>
        <dbReference type="EMBL" id="EEV17840.1"/>
    </source>
</evidence>
<evidence type="ECO:0000313" key="2">
    <source>
        <dbReference type="Proteomes" id="UP000005709"/>
    </source>
</evidence>
<protein>
    <submittedName>
        <fullName evidence="1">Uncharacterized protein</fullName>
    </submittedName>
</protein>
<reference evidence="1 2" key="1">
    <citation type="submission" date="2009-07" db="EMBL/GenBank/DDBJ databases">
        <authorList>
            <person name="Madupu R."/>
            <person name="Sebastian Y."/>
            <person name="Durkin A.S."/>
            <person name="Torralba M."/>
            <person name="Methe B."/>
            <person name="Sutton G.G."/>
            <person name="Strausberg R.L."/>
            <person name="Nelson K.E."/>
        </authorList>
    </citation>
    <scope>NUCLEOTIDE SEQUENCE [LARGE SCALE GENOMIC DNA]</scope>
    <source>
        <strain evidence="1 2">RM3268</strain>
    </source>
</reference>
<keyword evidence="2" id="KW-1185">Reference proteome</keyword>
<dbReference type="AlphaFoldDB" id="C8PH19"/>
<accession>C8PH19</accession>
<organism evidence="1 2">
    <name type="scientific">Campylobacter gracilis RM3268</name>
    <dbReference type="NCBI Taxonomy" id="553220"/>
    <lineage>
        <taxon>Bacteria</taxon>
        <taxon>Pseudomonadati</taxon>
        <taxon>Campylobacterota</taxon>
        <taxon>Epsilonproteobacteria</taxon>
        <taxon>Campylobacterales</taxon>
        <taxon>Campylobacteraceae</taxon>
        <taxon>Campylobacter</taxon>
    </lineage>
</organism>
<name>C8PH19_9BACT</name>
<comment type="caution">
    <text evidence="1">The sequence shown here is derived from an EMBL/GenBank/DDBJ whole genome shotgun (WGS) entry which is preliminary data.</text>
</comment>
<gene>
    <name evidence="1" type="ORF">CAMGR0001_2207</name>
</gene>
<dbReference type="Proteomes" id="UP000005709">
    <property type="component" value="Unassembled WGS sequence"/>
</dbReference>